<proteinExistence type="predicted"/>
<evidence type="ECO:0000256" key="1">
    <source>
        <dbReference type="SAM" id="SignalP"/>
    </source>
</evidence>
<evidence type="ECO:0000313" key="3">
    <source>
        <dbReference type="Proteomes" id="UP001239795"/>
    </source>
</evidence>
<accession>A0AAI9UIK4</accession>
<evidence type="ECO:0000313" key="2">
    <source>
        <dbReference type="EMBL" id="KAK1459140.1"/>
    </source>
</evidence>
<organism evidence="2 3">
    <name type="scientific">Colletotrichum melonis</name>
    <dbReference type="NCBI Taxonomy" id="1209925"/>
    <lineage>
        <taxon>Eukaryota</taxon>
        <taxon>Fungi</taxon>
        <taxon>Dikarya</taxon>
        <taxon>Ascomycota</taxon>
        <taxon>Pezizomycotina</taxon>
        <taxon>Sordariomycetes</taxon>
        <taxon>Hypocreomycetidae</taxon>
        <taxon>Glomerellales</taxon>
        <taxon>Glomerellaceae</taxon>
        <taxon>Colletotrichum</taxon>
        <taxon>Colletotrichum acutatum species complex</taxon>
    </lineage>
</organism>
<reference evidence="2 3" key="1">
    <citation type="submission" date="2016-10" db="EMBL/GenBank/DDBJ databases">
        <title>The genome sequence of Colletotrichum fioriniae PJ7.</title>
        <authorList>
            <person name="Baroncelli R."/>
        </authorList>
    </citation>
    <scope>NUCLEOTIDE SEQUENCE [LARGE SCALE GENOMIC DNA]</scope>
    <source>
        <strain evidence="2">Col 31</strain>
    </source>
</reference>
<keyword evidence="3" id="KW-1185">Reference proteome</keyword>
<sequence>MLQNIHFLALVLAATASAAPLDDSSHLNNVASEPQGRQVTTIPCIPYIITLKHGDGNPKKKFLHKQVTTTHKCTDGPCNIEKEDSETYTIEWSASIADPRGFFSAGFAVSEAITTGVTKACSNQEGTENQSLCVWWSLAHTEYEVQDWEMSGCGSSKPKRGVYKITMPNADDGKNTSYCVRNNCRGNGDEYWADDKAIRADVLGDYVQPSLVHFLLVMLSFGS</sequence>
<dbReference type="EMBL" id="MLGG01000013">
    <property type="protein sequence ID" value="KAK1459140.1"/>
    <property type="molecule type" value="Genomic_DNA"/>
</dbReference>
<keyword evidence="1" id="KW-0732">Signal</keyword>
<protein>
    <recommendedName>
        <fullName evidence="4">Ig-like domain-containing protein</fullName>
    </recommendedName>
</protein>
<evidence type="ECO:0008006" key="4">
    <source>
        <dbReference type="Google" id="ProtNLM"/>
    </source>
</evidence>
<comment type="caution">
    <text evidence="2">The sequence shown here is derived from an EMBL/GenBank/DDBJ whole genome shotgun (WGS) entry which is preliminary data.</text>
</comment>
<dbReference type="Proteomes" id="UP001239795">
    <property type="component" value="Unassembled WGS sequence"/>
</dbReference>
<gene>
    <name evidence="2" type="ORF">CMEL01_02139</name>
</gene>
<feature type="signal peptide" evidence="1">
    <location>
        <begin position="1"/>
        <end position="18"/>
    </location>
</feature>
<name>A0AAI9UIK4_9PEZI</name>
<dbReference type="AlphaFoldDB" id="A0AAI9UIK4"/>
<feature type="chain" id="PRO_5042495051" description="Ig-like domain-containing protein" evidence="1">
    <location>
        <begin position="19"/>
        <end position="223"/>
    </location>
</feature>